<organism evidence="3 4">
    <name type="scientific">Abeliophyllum distichum</name>
    <dbReference type="NCBI Taxonomy" id="126358"/>
    <lineage>
        <taxon>Eukaryota</taxon>
        <taxon>Viridiplantae</taxon>
        <taxon>Streptophyta</taxon>
        <taxon>Embryophyta</taxon>
        <taxon>Tracheophyta</taxon>
        <taxon>Spermatophyta</taxon>
        <taxon>Magnoliopsida</taxon>
        <taxon>eudicotyledons</taxon>
        <taxon>Gunneridae</taxon>
        <taxon>Pentapetalae</taxon>
        <taxon>asterids</taxon>
        <taxon>lamiids</taxon>
        <taxon>Lamiales</taxon>
        <taxon>Oleaceae</taxon>
        <taxon>Forsythieae</taxon>
        <taxon>Abeliophyllum</taxon>
    </lineage>
</organism>
<keyword evidence="2" id="KW-0408">Iron</keyword>
<dbReference type="InterPro" id="IPR001128">
    <property type="entry name" value="Cyt_P450"/>
</dbReference>
<evidence type="ECO:0000256" key="1">
    <source>
        <dbReference type="ARBA" id="ARBA00022723"/>
    </source>
</evidence>
<dbReference type="GO" id="GO:0046872">
    <property type="term" value="F:metal ion binding"/>
    <property type="evidence" value="ECO:0007669"/>
    <property type="project" value="UniProtKB-KW"/>
</dbReference>
<dbReference type="Proteomes" id="UP001604336">
    <property type="component" value="Unassembled WGS sequence"/>
</dbReference>
<accession>A0ABD1W012</accession>
<dbReference type="Gene3D" id="1.10.630.10">
    <property type="entry name" value="Cytochrome P450"/>
    <property type="match status" value="1"/>
</dbReference>
<keyword evidence="1" id="KW-0479">Metal-binding</keyword>
<dbReference type="SUPFAM" id="SSF48264">
    <property type="entry name" value="Cytochrome P450"/>
    <property type="match status" value="1"/>
</dbReference>
<dbReference type="PANTHER" id="PTHR24286">
    <property type="entry name" value="CYTOCHROME P450 26"/>
    <property type="match status" value="1"/>
</dbReference>
<name>A0ABD1W012_9LAMI</name>
<dbReference type="InterPro" id="IPR036396">
    <property type="entry name" value="Cyt_P450_sf"/>
</dbReference>
<evidence type="ECO:0000313" key="3">
    <source>
        <dbReference type="EMBL" id="KAL2543001.1"/>
    </source>
</evidence>
<keyword evidence="4" id="KW-1185">Reference proteome</keyword>
<dbReference type="Pfam" id="PF00067">
    <property type="entry name" value="p450"/>
    <property type="match status" value="1"/>
</dbReference>
<sequence>MYKYLKNMVLNLFGPESLKKMLPDVEQASNTYLKRWSSQTMAEMKESTSKEENEAIIKKRANPDSGLTWNEYKSMKFTFESINETDRLANIVPGIFRKAPRDIKFKGHTIPASWVVMVCPQLCT</sequence>
<evidence type="ECO:0000256" key="2">
    <source>
        <dbReference type="ARBA" id="ARBA00023004"/>
    </source>
</evidence>
<gene>
    <name evidence="3" type="ORF">Adt_03979</name>
</gene>
<dbReference type="EMBL" id="JBFOLK010000001">
    <property type="protein sequence ID" value="KAL2543001.1"/>
    <property type="molecule type" value="Genomic_DNA"/>
</dbReference>
<dbReference type="PANTHER" id="PTHR24286:SF11">
    <property type="entry name" value="CYTOCHROME P450, FAMILY 87, SUBFAMILY A, POLYPEPTIDE 2"/>
    <property type="match status" value="1"/>
</dbReference>
<comment type="caution">
    <text evidence="3">The sequence shown here is derived from an EMBL/GenBank/DDBJ whole genome shotgun (WGS) entry which is preliminary data.</text>
</comment>
<dbReference type="AlphaFoldDB" id="A0ABD1W012"/>
<evidence type="ECO:0000313" key="4">
    <source>
        <dbReference type="Proteomes" id="UP001604336"/>
    </source>
</evidence>
<proteinExistence type="predicted"/>
<reference evidence="4" key="1">
    <citation type="submission" date="2024-07" db="EMBL/GenBank/DDBJ databases">
        <title>Two chromosome-level genome assemblies of Korean endemic species Abeliophyllum distichum and Forsythia ovata (Oleaceae).</title>
        <authorList>
            <person name="Jang H."/>
        </authorList>
    </citation>
    <scope>NUCLEOTIDE SEQUENCE [LARGE SCALE GENOMIC DNA]</scope>
</reference>
<protein>
    <submittedName>
        <fullName evidence="3">Cytochrome</fullName>
    </submittedName>
</protein>